<reference evidence="7 8" key="1">
    <citation type="submission" date="2023-03" db="EMBL/GenBank/DDBJ databases">
        <title>Bacillus Genome Sequencing.</title>
        <authorList>
            <person name="Dunlap C."/>
        </authorList>
    </citation>
    <scope>NUCLEOTIDE SEQUENCE [LARGE SCALE GENOMIC DNA]</scope>
    <source>
        <strain evidence="7 8">B-41290</strain>
    </source>
</reference>
<evidence type="ECO:0000313" key="8">
    <source>
        <dbReference type="Proteomes" id="UP001307168"/>
    </source>
</evidence>
<gene>
    <name evidence="7" type="ORF">P4706_13020</name>
</gene>
<dbReference type="GO" id="GO:0005524">
    <property type="term" value="F:ATP binding"/>
    <property type="evidence" value="ECO:0007669"/>
    <property type="project" value="UniProtKB-KW"/>
</dbReference>
<dbReference type="RefSeq" id="WP_367407004.1">
    <property type="nucleotide sequence ID" value="NZ_JARNBH010000012.1"/>
</dbReference>
<dbReference type="InterPro" id="IPR011527">
    <property type="entry name" value="ABC1_TM_dom"/>
</dbReference>
<dbReference type="Proteomes" id="UP001307168">
    <property type="component" value="Unassembled WGS sequence"/>
</dbReference>
<dbReference type="InterPro" id="IPR036640">
    <property type="entry name" value="ABC1_TM_sf"/>
</dbReference>
<comment type="subcellular location">
    <subcellularLocation>
        <location evidence="1">Cell membrane</location>
        <topology evidence="1">Multi-pass membrane protein</topology>
    </subcellularLocation>
</comment>
<feature type="transmembrane region" description="Helical" evidence="5">
    <location>
        <begin position="100"/>
        <end position="121"/>
    </location>
</feature>
<organism evidence="7 8">
    <name type="scientific">Peribacillus castrilensis</name>
    <dbReference type="NCBI Taxonomy" id="2897690"/>
    <lineage>
        <taxon>Bacteria</taxon>
        <taxon>Bacillati</taxon>
        <taxon>Bacillota</taxon>
        <taxon>Bacilli</taxon>
        <taxon>Bacillales</taxon>
        <taxon>Bacillaceae</taxon>
        <taxon>Peribacillus</taxon>
    </lineage>
</organism>
<dbReference type="PROSITE" id="PS50929">
    <property type="entry name" value="ABC_TM1F"/>
    <property type="match status" value="1"/>
</dbReference>
<keyword evidence="8" id="KW-1185">Reference proteome</keyword>
<dbReference type="InterPro" id="IPR039421">
    <property type="entry name" value="Type_1_exporter"/>
</dbReference>
<comment type="caution">
    <text evidence="7">The sequence shown here is derived from an EMBL/GenBank/DDBJ whole genome shotgun (WGS) entry which is preliminary data.</text>
</comment>
<dbReference type="AlphaFoldDB" id="A0AAW9NEE6"/>
<evidence type="ECO:0000259" key="6">
    <source>
        <dbReference type="PROSITE" id="PS50929"/>
    </source>
</evidence>
<evidence type="ECO:0000256" key="2">
    <source>
        <dbReference type="ARBA" id="ARBA00022692"/>
    </source>
</evidence>
<evidence type="ECO:0000256" key="3">
    <source>
        <dbReference type="ARBA" id="ARBA00022989"/>
    </source>
</evidence>
<accession>A0AAW9NEE6</accession>
<keyword evidence="7" id="KW-0067">ATP-binding</keyword>
<keyword evidence="2 5" id="KW-0812">Transmembrane</keyword>
<dbReference type="GO" id="GO:0005886">
    <property type="term" value="C:plasma membrane"/>
    <property type="evidence" value="ECO:0007669"/>
    <property type="project" value="UniProtKB-SubCell"/>
</dbReference>
<feature type="transmembrane region" description="Helical" evidence="5">
    <location>
        <begin position="6"/>
        <end position="30"/>
    </location>
</feature>
<name>A0AAW9NEE6_9BACI</name>
<protein>
    <submittedName>
        <fullName evidence="7">ABC transporter ATP-binding protein</fullName>
    </submittedName>
</protein>
<keyword evidence="7" id="KW-0547">Nucleotide-binding</keyword>
<dbReference type="PANTHER" id="PTHR43394">
    <property type="entry name" value="ATP-DEPENDENT PERMEASE MDL1, MITOCHONDRIAL"/>
    <property type="match status" value="1"/>
</dbReference>
<dbReference type="Pfam" id="PF00664">
    <property type="entry name" value="ABC_membrane"/>
    <property type="match status" value="1"/>
</dbReference>
<evidence type="ECO:0000256" key="1">
    <source>
        <dbReference type="ARBA" id="ARBA00004651"/>
    </source>
</evidence>
<dbReference type="CDD" id="cd07346">
    <property type="entry name" value="ABC_6TM_exporters"/>
    <property type="match status" value="1"/>
</dbReference>
<dbReference type="EMBL" id="JARNBH010000012">
    <property type="protein sequence ID" value="MEC0273968.1"/>
    <property type="molecule type" value="Genomic_DNA"/>
</dbReference>
<evidence type="ECO:0000256" key="4">
    <source>
        <dbReference type="ARBA" id="ARBA00023136"/>
    </source>
</evidence>
<dbReference type="Gene3D" id="1.20.1560.10">
    <property type="entry name" value="ABC transporter type 1, transmembrane domain"/>
    <property type="match status" value="1"/>
</dbReference>
<dbReference type="PANTHER" id="PTHR43394:SF1">
    <property type="entry name" value="ATP-BINDING CASSETTE SUB-FAMILY B MEMBER 10, MITOCHONDRIAL"/>
    <property type="match status" value="1"/>
</dbReference>
<dbReference type="GO" id="GO:0015421">
    <property type="term" value="F:ABC-type oligopeptide transporter activity"/>
    <property type="evidence" value="ECO:0007669"/>
    <property type="project" value="TreeGrafter"/>
</dbReference>
<feature type="domain" description="ABC transmembrane type-1" evidence="6">
    <location>
        <begin position="1"/>
        <end position="129"/>
    </location>
</feature>
<dbReference type="SUPFAM" id="SSF90123">
    <property type="entry name" value="ABC transporter transmembrane region"/>
    <property type="match status" value="1"/>
</dbReference>
<proteinExistence type="predicted"/>
<sequence>MTFIAVAVYMLFINWKLTIVLLIFPFMFYITRVFGKRIRVSFRSVQSSAGDVSNQLQDSISGMRLIQSFKNEEFESRRFTERYQEIMTANLKSFRLRSMFGPIIDLLNNIGLVAVIVFGAWQVMEGEFTSRQTCTESLSVHVWFHLKS</sequence>
<evidence type="ECO:0000313" key="7">
    <source>
        <dbReference type="EMBL" id="MEC0273968.1"/>
    </source>
</evidence>
<keyword evidence="3 5" id="KW-1133">Transmembrane helix</keyword>
<keyword evidence="4 5" id="KW-0472">Membrane</keyword>
<evidence type="ECO:0000256" key="5">
    <source>
        <dbReference type="SAM" id="Phobius"/>
    </source>
</evidence>